<proteinExistence type="predicted"/>
<protein>
    <submittedName>
        <fullName evidence="1">Uncharacterized protein</fullName>
    </submittedName>
</protein>
<evidence type="ECO:0000313" key="1">
    <source>
        <dbReference type="EMBL" id="GBP91067.1"/>
    </source>
</evidence>
<accession>A0A4C1ZWS9</accession>
<gene>
    <name evidence="1" type="ORF">EVAR_90892_1</name>
</gene>
<keyword evidence="2" id="KW-1185">Reference proteome</keyword>
<dbReference type="EMBL" id="BGZK01002139">
    <property type="protein sequence ID" value="GBP91067.1"/>
    <property type="molecule type" value="Genomic_DNA"/>
</dbReference>
<organism evidence="1 2">
    <name type="scientific">Eumeta variegata</name>
    <name type="common">Bagworm moth</name>
    <name type="synonym">Eumeta japonica</name>
    <dbReference type="NCBI Taxonomy" id="151549"/>
    <lineage>
        <taxon>Eukaryota</taxon>
        <taxon>Metazoa</taxon>
        <taxon>Ecdysozoa</taxon>
        <taxon>Arthropoda</taxon>
        <taxon>Hexapoda</taxon>
        <taxon>Insecta</taxon>
        <taxon>Pterygota</taxon>
        <taxon>Neoptera</taxon>
        <taxon>Endopterygota</taxon>
        <taxon>Lepidoptera</taxon>
        <taxon>Glossata</taxon>
        <taxon>Ditrysia</taxon>
        <taxon>Tineoidea</taxon>
        <taxon>Psychidae</taxon>
        <taxon>Oiketicinae</taxon>
        <taxon>Eumeta</taxon>
    </lineage>
</organism>
<dbReference type="AlphaFoldDB" id="A0A4C1ZWS9"/>
<sequence>MLIFYLRIVSYCRAISLRCVSCTSISTFTASEGFLAVWAEMINVNVSTSVPQHELHVWLASATAMDARVSSRAKGAKPVMGSPCARRTQCRVME</sequence>
<comment type="caution">
    <text evidence="1">The sequence shown here is derived from an EMBL/GenBank/DDBJ whole genome shotgun (WGS) entry which is preliminary data.</text>
</comment>
<evidence type="ECO:0000313" key="2">
    <source>
        <dbReference type="Proteomes" id="UP000299102"/>
    </source>
</evidence>
<reference evidence="1 2" key="1">
    <citation type="journal article" date="2019" name="Commun. Biol.">
        <title>The bagworm genome reveals a unique fibroin gene that provides high tensile strength.</title>
        <authorList>
            <person name="Kono N."/>
            <person name="Nakamura H."/>
            <person name="Ohtoshi R."/>
            <person name="Tomita M."/>
            <person name="Numata K."/>
            <person name="Arakawa K."/>
        </authorList>
    </citation>
    <scope>NUCLEOTIDE SEQUENCE [LARGE SCALE GENOMIC DNA]</scope>
</reference>
<dbReference type="Proteomes" id="UP000299102">
    <property type="component" value="Unassembled WGS sequence"/>
</dbReference>
<name>A0A4C1ZWS9_EUMVA</name>